<dbReference type="GO" id="GO:0071949">
    <property type="term" value="F:FAD binding"/>
    <property type="evidence" value="ECO:0007669"/>
    <property type="project" value="InterPro"/>
</dbReference>
<dbReference type="AlphaFoldDB" id="K6VAA1"/>
<dbReference type="SUPFAM" id="SSF51905">
    <property type="entry name" value="FAD/NAD(P)-binding domain"/>
    <property type="match status" value="1"/>
</dbReference>
<dbReference type="Gene3D" id="3.50.50.60">
    <property type="entry name" value="FAD/NAD(P)-binding domain"/>
    <property type="match status" value="1"/>
</dbReference>
<dbReference type="InterPro" id="IPR002938">
    <property type="entry name" value="FAD-bd"/>
</dbReference>
<name>K6VAA1_9ACTN</name>
<gene>
    <name evidence="4" type="ORF">GORHZ_206_00420</name>
</gene>
<dbReference type="STRING" id="1108045.GORHZ_206_00420"/>
<dbReference type="PANTHER" id="PTHR13789:SF309">
    <property type="entry name" value="PUTATIVE (AFU_ORTHOLOGUE AFUA_6G14510)-RELATED"/>
    <property type="match status" value="1"/>
</dbReference>
<keyword evidence="1" id="KW-0560">Oxidoreductase</keyword>
<accession>K6VAA1</accession>
<dbReference type="EMBL" id="BAHC01000206">
    <property type="protein sequence ID" value="GAB93138.1"/>
    <property type="molecule type" value="Genomic_DNA"/>
</dbReference>
<dbReference type="PRINTS" id="PR00420">
    <property type="entry name" value="RNGMNOXGNASE"/>
</dbReference>
<keyword evidence="5" id="KW-1185">Reference proteome</keyword>
<keyword evidence="2" id="KW-0503">Monooxygenase</keyword>
<protein>
    <submittedName>
        <fullName evidence="4">Putative oxidoreductase</fullName>
    </submittedName>
</protein>
<evidence type="ECO:0000313" key="4">
    <source>
        <dbReference type="EMBL" id="GAB93138.1"/>
    </source>
</evidence>
<sequence>MIEARSVTDRDEGSWFTISPNGLAALDVLDALGPVRALGVPTRRNVIVGATGRGLGALSLGTPLPDGTPALSFKRPRLAGALVDEARRRGIEVLDGVRVSGAEQDARGAAVVCDDGTRLTGDLVIGADGIHSAIRTAIDPDTPTGRYVGLTNFGGVTHDPTIAATLPAESWYFVFGRRAFFGALPTPTGDVVWFVNVPEAPISGAQRSATSESGWRDRLGALAAPDAGPFAGLIARGRLELAADNTYDLPSVPVWHRGRLGLVGDAIHAPAPSSGQGASMALEDAVVMASSLAAATTIEAGFEGFERARRARVERIVAVGARASSTKTPRGIRRVLNDAAMRLVFRHVVTEKSQAWMFDHRVALDPRARVVG</sequence>
<dbReference type="eggNOG" id="COG0654">
    <property type="taxonomic scope" value="Bacteria"/>
</dbReference>
<feature type="domain" description="FAD-binding" evidence="3">
    <location>
        <begin position="73"/>
        <end position="317"/>
    </location>
</feature>
<evidence type="ECO:0000313" key="5">
    <source>
        <dbReference type="Proteomes" id="UP000008363"/>
    </source>
</evidence>
<dbReference type="Proteomes" id="UP000008363">
    <property type="component" value="Unassembled WGS sequence"/>
</dbReference>
<dbReference type="Pfam" id="PF01494">
    <property type="entry name" value="FAD_binding_3"/>
    <property type="match status" value="1"/>
</dbReference>
<evidence type="ECO:0000256" key="2">
    <source>
        <dbReference type="ARBA" id="ARBA00023033"/>
    </source>
</evidence>
<evidence type="ECO:0000256" key="1">
    <source>
        <dbReference type="ARBA" id="ARBA00023002"/>
    </source>
</evidence>
<proteinExistence type="predicted"/>
<dbReference type="InterPro" id="IPR050493">
    <property type="entry name" value="FAD-dep_Monooxygenase_BioMet"/>
</dbReference>
<comment type="caution">
    <text evidence="4">The sequence shown here is derived from an EMBL/GenBank/DDBJ whole genome shotgun (WGS) entry which is preliminary data.</text>
</comment>
<reference evidence="4 5" key="1">
    <citation type="submission" date="2012-08" db="EMBL/GenBank/DDBJ databases">
        <title>Whole genome shotgun sequence of Gordonia rhizosphera NBRC 16068.</title>
        <authorList>
            <person name="Takarada H."/>
            <person name="Isaki S."/>
            <person name="Hosoyama A."/>
            <person name="Tsuchikane K."/>
            <person name="Katsumata H."/>
            <person name="Baba S."/>
            <person name="Ohji S."/>
            <person name="Yamazaki S."/>
            <person name="Fujita N."/>
        </authorList>
    </citation>
    <scope>NUCLEOTIDE SEQUENCE [LARGE SCALE GENOMIC DNA]</scope>
    <source>
        <strain evidence="4 5">NBRC 16068</strain>
    </source>
</reference>
<dbReference type="PANTHER" id="PTHR13789">
    <property type="entry name" value="MONOOXYGENASE"/>
    <property type="match status" value="1"/>
</dbReference>
<evidence type="ECO:0000259" key="3">
    <source>
        <dbReference type="Pfam" id="PF01494"/>
    </source>
</evidence>
<dbReference type="InterPro" id="IPR036188">
    <property type="entry name" value="FAD/NAD-bd_sf"/>
</dbReference>
<dbReference type="GO" id="GO:0004497">
    <property type="term" value="F:monooxygenase activity"/>
    <property type="evidence" value="ECO:0007669"/>
    <property type="project" value="UniProtKB-KW"/>
</dbReference>
<organism evidence="4 5">
    <name type="scientific">Gordonia rhizosphera NBRC 16068</name>
    <dbReference type="NCBI Taxonomy" id="1108045"/>
    <lineage>
        <taxon>Bacteria</taxon>
        <taxon>Bacillati</taxon>
        <taxon>Actinomycetota</taxon>
        <taxon>Actinomycetes</taxon>
        <taxon>Mycobacteriales</taxon>
        <taxon>Gordoniaceae</taxon>
        <taxon>Gordonia</taxon>
    </lineage>
</organism>